<dbReference type="InterPro" id="IPR016024">
    <property type="entry name" value="ARM-type_fold"/>
</dbReference>
<dbReference type="EMBL" id="DSVQ01000006">
    <property type="protein sequence ID" value="HGT38213.1"/>
    <property type="molecule type" value="Genomic_DNA"/>
</dbReference>
<evidence type="ECO:0008006" key="3">
    <source>
        <dbReference type="Google" id="ProtNLM"/>
    </source>
</evidence>
<reference evidence="2" key="1">
    <citation type="journal article" date="2020" name="mSystems">
        <title>Genome- and Community-Level Interaction Insights into Carbon Utilization and Element Cycling Functions of Hydrothermarchaeota in Hydrothermal Sediment.</title>
        <authorList>
            <person name="Zhou Z."/>
            <person name="Liu Y."/>
            <person name="Xu W."/>
            <person name="Pan J."/>
            <person name="Luo Z.H."/>
            <person name="Li M."/>
        </authorList>
    </citation>
    <scope>NUCLEOTIDE SEQUENCE [LARGE SCALE GENOMIC DNA]</scope>
    <source>
        <strain evidence="2">SpSt-508</strain>
    </source>
</reference>
<name>A0A7C4LJC9_9PLAN</name>
<evidence type="ECO:0000313" key="2">
    <source>
        <dbReference type="EMBL" id="HGT38213.1"/>
    </source>
</evidence>
<dbReference type="InterPro" id="IPR011989">
    <property type="entry name" value="ARM-like"/>
</dbReference>
<gene>
    <name evidence="2" type="ORF">ENS64_02950</name>
</gene>
<evidence type="ECO:0000256" key="1">
    <source>
        <dbReference type="SAM" id="SignalP"/>
    </source>
</evidence>
<feature type="signal peptide" evidence="1">
    <location>
        <begin position="1"/>
        <end position="24"/>
    </location>
</feature>
<protein>
    <recommendedName>
        <fullName evidence="3">HEAT repeat domain-containing protein</fullName>
    </recommendedName>
</protein>
<dbReference type="Gene3D" id="1.25.10.10">
    <property type="entry name" value="Leucine-rich Repeat Variant"/>
    <property type="match status" value="1"/>
</dbReference>
<dbReference type="SUPFAM" id="SSF48371">
    <property type="entry name" value="ARM repeat"/>
    <property type="match status" value="1"/>
</dbReference>
<organism evidence="2">
    <name type="scientific">Schlesneria paludicola</name>
    <dbReference type="NCBI Taxonomy" id="360056"/>
    <lineage>
        <taxon>Bacteria</taxon>
        <taxon>Pseudomonadati</taxon>
        <taxon>Planctomycetota</taxon>
        <taxon>Planctomycetia</taxon>
        <taxon>Planctomycetales</taxon>
        <taxon>Planctomycetaceae</taxon>
        <taxon>Schlesneria</taxon>
    </lineage>
</organism>
<sequence>MIRAAQLWLLAICLTCAWCALADAQDGPAANAAAEPEPSPLLSEPQTPEQMFAAAVLLVDLARFDLAKIYLTQLVQSDPSDELLLRLRDQHGTGEFLRLSRVKELNPPARTLLDKLDAASRRQAQDPVFVERLVAQLFTTPVRRELAIRELRNAGPVVVPEMLRLMTLRENPADQDTIVLALVGMGRQVVPVLLGAMQSPVASIRNGAIEALRLLKAAEAVPFLWSLGFSPGSDPGTAHAARRALASITLGNPGLMGGLSASRAVDELRSHAWGLYTRQLSLADPAADGQQDTLTIWRWDSTTGRLRPEEVRREQAELELATQLSREALLISPDRSDLQRLHLGTLLATEIQRRGWEQPLSPAADGILQAAISSGESLLLDVLRDALQWKRTDAAWAALQALNQIASREVLQSGTGDVSPVLDALNYPDPRVQFAAAIVTLRAEPRASFPSASRVLAILRRALTDPGRARALVIDSDQDRATTLGGYLFEQGYDPVTATTGREGFTLAAENTGIELVVIHANVVRWDLTQTVANFRADARTAFLPLVIYGPDEARPKTQRLIARNQPAMFAGDSPAAAAFWEQVLPFVRNFRTPPMSGQQRAEFKALAADWLATIANGRMAELFDVRTAEAELLALIEEVEIVEDVLSTLVAIPSRNVQTRLAEFTINSRLPRDTRLLAANHLAAHINRFGLVLSADDVQSLKELWTSTSDVELQVALAGILGALKPSAGLIGERLRRVNIPAGSAAP</sequence>
<dbReference type="AlphaFoldDB" id="A0A7C4LJC9"/>
<feature type="chain" id="PRO_5027609792" description="HEAT repeat domain-containing protein" evidence="1">
    <location>
        <begin position="25"/>
        <end position="748"/>
    </location>
</feature>
<accession>A0A7C4LJC9</accession>
<dbReference type="InterPro" id="IPR011006">
    <property type="entry name" value="CheY-like_superfamily"/>
</dbReference>
<keyword evidence="1" id="KW-0732">Signal</keyword>
<dbReference type="SUPFAM" id="SSF52172">
    <property type="entry name" value="CheY-like"/>
    <property type="match status" value="1"/>
</dbReference>
<comment type="caution">
    <text evidence="2">The sequence shown here is derived from an EMBL/GenBank/DDBJ whole genome shotgun (WGS) entry which is preliminary data.</text>
</comment>
<proteinExistence type="predicted"/>